<name>A0A1F5WPT1_9BACT</name>
<sequence>MKNTLKSFRKRSAKRRTVFDLRQLKENLLNLESEASETDFWKDNQRAQKISGKISYLKEKISAWEKLSTDASGIAELSQMTGEDAGTEAEILKEATRIERDFNNLIKIELFIGKYDAGNAVLAIYSGAGGDDAEEWAHILFEMYEKYARAREWNFKTIHSHPNELGGMRNASAMISGKFAYGYLKKEYGVHRLVRISPYDANKRRHTSFALVEILPEITDPEEVPIKEDDLEITFAKAGGPGGQNVNKRETAVRILHKPTGISVHASTERTQAANRKHAMDILRAKIYELELSKTADEKREARGGTVPQAEWGHQIRSYVFHPYHMVKDHRTGAETGDVESVLNGGLDKFIEAELSL</sequence>
<dbReference type="PANTHER" id="PTHR43116">
    <property type="entry name" value="PEPTIDE CHAIN RELEASE FACTOR 2"/>
    <property type="match status" value="1"/>
</dbReference>
<evidence type="ECO:0000259" key="6">
    <source>
        <dbReference type="SMART" id="SM00937"/>
    </source>
</evidence>
<dbReference type="SUPFAM" id="SSF75620">
    <property type="entry name" value="Release factor"/>
    <property type="match status" value="1"/>
</dbReference>
<dbReference type="Gene3D" id="3.30.160.20">
    <property type="match status" value="1"/>
</dbReference>
<dbReference type="Pfam" id="PF00472">
    <property type="entry name" value="RF-1"/>
    <property type="match status" value="1"/>
</dbReference>
<accession>A0A1F5WPT1</accession>
<dbReference type="PANTHER" id="PTHR43116:SF3">
    <property type="entry name" value="CLASS I PEPTIDE CHAIN RELEASE FACTOR"/>
    <property type="match status" value="1"/>
</dbReference>
<dbReference type="InterPro" id="IPR004374">
    <property type="entry name" value="PrfB"/>
</dbReference>
<dbReference type="GO" id="GO:0016149">
    <property type="term" value="F:translation release factor activity, codon specific"/>
    <property type="evidence" value="ECO:0007669"/>
    <property type="project" value="UniProtKB-UniRule"/>
</dbReference>
<evidence type="ECO:0000313" key="7">
    <source>
        <dbReference type="EMBL" id="OGF77655.1"/>
    </source>
</evidence>
<evidence type="ECO:0000313" key="8">
    <source>
        <dbReference type="Proteomes" id="UP000178425"/>
    </source>
</evidence>
<evidence type="ECO:0000256" key="4">
    <source>
        <dbReference type="HAMAP-Rule" id="MF_00094"/>
    </source>
</evidence>
<protein>
    <recommendedName>
        <fullName evidence="4 5">Peptide chain release factor 2</fullName>
        <shortName evidence="4">RF-2</shortName>
    </recommendedName>
</protein>
<dbReference type="SMART" id="SM00937">
    <property type="entry name" value="PCRF"/>
    <property type="match status" value="1"/>
</dbReference>
<reference evidence="7 8" key="1">
    <citation type="journal article" date="2016" name="Nat. Commun.">
        <title>Thousands of microbial genomes shed light on interconnected biogeochemical processes in an aquifer system.</title>
        <authorList>
            <person name="Anantharaman K."/>
            <person name="Brown C.T."/>
            <person name="Hug L.A."/>
            <person name="Sharon I."/>
            <person name="Castelle C.J."/>
            <person name="Probst A.J."/>
            <person name="Thomas B.C."/>
            <person name="Singh A."/>
            <person name="Wilkins M.J."/>
            <person name="Karaoz U."/>
            <person name="Brodie E.L."/>
            <person name="Williams K.H."/>
            <person name="Hubbard S.S."/>
            <person name="Banfield J.F."/>
        </authorList>
    </citation>
    <scope>NUCLEOTIDE SEQUENCE [LARGE SCALE GENOMIC DNA]</scope>
</reference>
<dbReference type="Proteomes" id="UP000178425">
    <property type="component" value="Unassembled WGS sequence"/>
</dbReference>
<dbReference type="Gene3D" id="1.20.58.410">
    <property type="entry name" value="Release factor"/>
    <property type="match status" value="1"/>
</dbReference>
<dbReference type="AlphaFoldDB" id="A0A1F5WPT1"/>
<evidence type="ECO:0000256" key="1">
    <source>
        <dbReference type="ARBA" id="ARBA00010835"/>
    </source>
</evidence>
<comment type="subcellular location">
    <subcellularLocation>
        <location evidence="4">Cytoplasm</location>
    </subcellularLocation>
</comment>
<evidence type="ECO:0000256" key="5">
    <source>
        <dbReference type="NCBIfam" id="TIGR00020"/>
    </source>
</evidence>
<dbReference type="EMBL" id="MFHI01000038">
    <property type="protein sequence ID" value="OGF77655.1"/>
    <property type="molecule type" value="Genomic_DNA"/>
</dbReference>
<organism evidence="7 8">
    <name type="scientific">Candidatus Giovannonibacteria bacterium RIFCSPHIGHO2_02_43_13</name>
    <dbReference type="NCBI Taxonomy" id="1798330"/>
    <lineage>
        <taxon>Bacteria</taxon>
        <taxon>Candidatus Giovannoniibacteriota</taxon>
    </lineage>
</organism>
<keyword evidence="3 4" id="KW-0648">Protein biosynthesis</keyword>
<comment type="similarity">
    <text evidence="1 4">Belongs to the prokaryotic/mitochondrial release factor family.</text>
</comment>
<proteinExistence type="inferred from homology"/>
<keyword evidence="4" id="KW-0963">Cytoplasm</keyword>
<evidence type="ECO:0000256" key="2">
    <source>
        <dbReference type="ARBA" id="ARBA00022481"/>
    </source>
</evidence>
<dbReference type="GO" id="GO:0005737">
    <property type="term" value="C:cytoplasm"/>
    <property type="evidence" value="ECO:0007669"/>
    <property type="project" value="UniProtKB-SubCell"/>
</dbReference>
<dbReference type="Gene3D" id="3.30.70.1660">
    <property type="match status" value="1"/>
</dbReference>
<dbReference type="InterPro" id="IPR000352">
    <property type="entry name" value="Pep_chain_release_fac_I"/>
</dbReference>
<comment type="function">
    <text evidence="4">Peptide chain release factor 2 directs the termination of translation in response to the peptide chain termination codons UGA and UAA.</text>
</comment>
<dbReference type="InterPro" id="IPR045853">
    <property type="entry name" value="Pep_chain_release_fac_I_sf"/>
</dbReference>
<comment type="PTM">
    <text evidence="4">Methylated by PrmC. Methylation increases the termination efficiency of RF2.</text>
</comment>
<feature type="domain" description="Peptide chain release factor" evidence="6">
    <location>
        <begin position="76"/>
        <end position="187"/>
    </location>
</feature>
<dbReference type="NCBIfam" id="TIGR00020">
    <property type="entry name" value="prfB"/>
    <property type="match status" value="1"/>
</dbReference>
<dbReference type="Pfam" id="PF03462">
    <property type="entry name" value="PCRF"/>
    <property type="match status" value="1"/>
</dbReference>
<comment type="caution">
    <text evidence="7">The sequence shown here is derived from an EMBL/GenBank/DDBJ whole genome shotgun (WGS) entry which is preliminary data.</text>
</comment>
<gene>
    <name evidence="4" type="primary">prfB</name>
    <name evidence="7" type="ORF">A2W54_00390</name>
</gene>
<keyword evidence="2 4" id="KW-0488">Methylation</keyword>
<feature type="modified residue" description="N5-methylglutamine" evidence="4">
    <location>
        <position position="244"/>
    </location>
</feature>
<evidence type="ECO:0000256" key="3">
    <source>
        <dbReference type="ARBA" id="ARBA00022917"/>
    </source>
</evidence>
<dbReference type="InterPro" id="IPR005139">
    <property type="entry name" value="PCRF"/>
</dbReference>
<dbReference type="HAMAP" id="MF_00094">
    <property type="entry name" value="Rel_fac_2"/>
    <property type="match status" value="1"/>
</dbReference>